<feature type="compositionally biased region" description="Polar residues" evidence="1">
    <location>
        <begin position="721"/>
        <end position="730"/>
    </location>
</feature>
<dbReference type="AlphaFoldDB" id="A0AAV9XB57"/>
<dbReference type="Proteomes" id="UP001365542">
    <property type="component" value="Unassembled WGS sequence"/>
</dbReference>
<gene>
    <name evidence="2" type="ORF">TWF694_011336</name>
</gene>
<feature type="region of interest" description="Disordered" evidence="1">
    <location>
        <begin position="676"/>
        <end position="730"/>
    </location>
</feature>
<accession>A0AAV9XB57</accession>
<name>A0AAV9XB57_9PEZI</name>
<feature type="region of interest" description="Disordered" evidence="1">
    <location>
        <begin position="1"/>
        <end position="37"/>
    </location>
</feature>
<sequence length="842" mass="96540">MSPAPSHLSQSDDGFIDICSRSGSDSTPPDLENPEIAPAMYHFPGQDSFTDKLIPDVQKEIPCWLDPDLYGPSYQLPETLPQRPFVVEVPGPQHGVPRNLMLIYEGERDGHHIYGKLSTSISDETWRGPPPHSTDILDFYHLKARYEREKAKFDWYHGFKIGQITDDWCNEVIHHFFVPPRALNKLPDPNSQLPGERPPSVVGEGIGSEELTPQDSGYNPTNPRDLAKLMKYKMKKGRKPNGVFAFLSPALKNQNLSDEFSPQPSREYWKFVEECHRKQRLNPRAMPQELPLPWIPPSPKPSIPSQPPVQPVQPVKPLRTLSVYSFDTVPDTTEDAKEDHTPIITEPIINAIAEQSQRHDREAEEDASELSSVGTTPSGQSCPYGQENYQDSEDLDFTPLGGLRPPLAERRRQQSYIDAFEKRFEEKYKNSLEIGIKEKLKASLAEHIKGSVKHELKLKLKHSFEKKLEEKIKHSLEQKLEEIIKQRLERDLEKKVRTSLEKQFQEKIERNLEKKLEKRIKLSFELQFEDKLQQSLNDLIGIMHKRMRVMEENLREEITAETDKKVLLEVDRRLKALGATDLQRKYASLKPSELLMVEMTSRTPVPHEELSPSSNQYSAIYMMAQEPGQNQNLLPLVFTEDSKDREQQITEKPLIEPPIHNLTPLFNHLPKLRSQSMPGFPSGVQDTMERDKTMRKRKSDSNIADDGKEPKYTDPWKISDKPSTFRQKPTTQESLLFVEHSLLDIEDLSEGKGDLADFPALQPTRSPSTSFQETSDSSVSGYDPFDLPWSHPYPEQTVEPVSMTRPFNHAFEVYVPSPTHQFTREERSWTAILAEAFLPIST</sequence>
<feature type="region of interest" description="Disordered" evidence="1">
    <location>
        <begin position="187"/>
        <end position="222"/>
    </location>
</feature>
<evidence type="ECO:0000313" key="3">
    <source>
        <dbReference type="Proteomes" id="UP001365542"/>
    </source>
</evidence>
<feature type="region of interest" description="Disordered" evidence="1">
    <location>
        <begin position="754"/>
        <end position="783"/>
    </location>
</feature>
<proteinExistence type="predicted"/>
<evidence type="ECO:0000256" key="1">
    <source>
        <dbReference type="SAM" id="MobiDB-lite"/>
    </source>
</evidence>
<feature type="compositionally biased region" description="Polar residues" evidence="1">
    <location>
        <begin position="763"/>
        <end position="780"/>
    </location>
</feature>
<keyword evidence="3" id="KW-1185">Reference proteome</keyword>
<feature type="compositionally biased region" description="Basic and acidic residues" evidence="1">
    <location>
        <begin position="705"/>
        <end position="720"/>
    </location>
</feature>
<organism evidence="2 3">
    <name type="scientific">Orbilia ellipsospora</name>
    <dbReference type="NCBI Taxonomy" id="2528407"/>
    <lineage>
        <taxon>Eukaryota</taxon>
        <taxon>Fungi</taxon>
        <taxon>Dikarya</taxon>
        <taxon>Ascomycota</taxon>
        <taxon>Pezizomycotina</taxon>
        <taxon>Orbiliomycetes</taxon>
        <taxon>Orbiliales</taxon>
        <taxon>Orbiliaceae</taxon>
        <taxon>Orbilia</taxon>
    </lineage>
</organism>
<evidence type="ECO:0000313" key="2">
    <source>
        <dbReference type="EMBL" id="KAK6537138.1"/>
    </source>
</evidence>
<comment type="caution">
    <text evidence="2">The sequence shown here is derived from an EMBL/GenBank/DDBJ whole genome shotgun (WGS) entry which is preliminary data.</text>
</comment>
<feature type="compositionally biased region" description="Polar residues" evidence="1">
    <location>
        <begin position="211"/>
        <end position="222"/>
    </location>
</feature>
<protein>
    <submittedName>
        <fullName evidence="2">Uncharacterized protein</fullName>
    </submittedName>
</protein>
<feature type="region of interest" description="Disordered" evidence="1">
    <location>
        <begin position="355"/>
        <end position="405"/>
    </location>
</feature>
<dbReference type="EMBL" id="JAVHJO010000009">
    <property type="protein sequence ID" value="KAK6537138.1"/>
    <property type="molecule type" value="Genomic_DNA"/>
</dbReference>
<feature type="compositionally biased region" description="Polar residues" evidence="1">
    <location>
        <begin position="369"/>
        <end position="389"/>
    </location>
</feature>
<reference evidence="2 3" key="1">
    <citation type="submission" date="2019-10" db="EMBL/GenBank/DDBJ databases">
        <authorList>
            <person name="Palmer J.M."/>
        </authorList>
    </citation>
    <scope>NUCLEOTIDE SEQUENCE [LARGE SCALE GENOMIC DNA]</scope>
    <source>
        <strain evidence="2 3">TWF694</strain>
    </source>
</reference>